<gene>
    <name evidence="1" type="ORF">COF81_09500</name>
</gene>
<name>A0ABD6T9B6_9BACI</name>
<dbReference type="AlphaFoldDB" id="A0ABD6T9B6"/>
<proteinExistence type="predicted"/>
<sequence length="84" mass="9908">MDKAKIIYQFVTIDEKSKFQILEFPYTEIPFQITGVDTRKSIRTQLQMQPRFHAFLGPMWGGYNNNGQPIIRYESTQAYNELSQ</sequence>
<comment type="caution">
    <text evidence="1">The sequence shown here is derived from an EMBL/GenBank/DDBJ whole genome shotgun (WGS) entry which is preliminary data.</text>
</comment>
<organism evidence="1 2">
    <name type="scientific">Bacillus pseudomycoides</name>
    <dbReference type="NCBI Taxonomy" id="64104"/>
    <lineage>
        <taxon>Bacteria</taxon>
        <taxon>Bacillati</taxon>
        <taxon>Bacillota</taxon>
        <taxon>Bacilli</taxon>
        <taxon>Bacillales</taxon>
        <taxon>Bacillaceae</taxon>
        <taxon>Bacillus</taxon>
        <taxon>Bacillus cereus group</taxon>
    </lineage>
</organism>
<evidence type="ECO:0000313" key="1">
    <source>
        <dbReference type="EMBL" id="PHE99942.1"/>
    </source>
</evidence>
<evidence type="ECO:0000313" key="2">
    <source>
        <dbReference type="Proteomes" id="UP000221918"/>
    </source>
</evidence>
<dbReference type="Proteomes" id="UP000221918">
    <property type="component" value="Unassembled WGS sequence"/>
</dbReference>
<dbReference type="RefSeq" id="WP_098609851.1">
    <property type="nucleotide sequence ID" value="NZ_NUTL01000037.1"/>
</dbReference>
<protein>
    <submittedName>
        <fullName evidence="1">Uncharacterized protein</fullName>
    </submittedName>
</protein>
<dbReference type="EMBL" id="NUTL01000037">
    <property type="protein sequence ID" value="PHE99942.1"/>
    <property type="molecule type" value="Genomic_DNA"/>
</dbReference>
<accession>A0ABD6T9B6</accession>
<reference evidence="1 2" key="1">
    <citation type="submission" date="2017-09" db="EMBL/GenBank/DDBJ databases">
        <title>Large-scale bioinformatics analysis of Bacillus genomes uncovers conserved roles of natural products in bacterial physiology.</title>
        <authorList>
            <consortium name="Agbiome Team Llc"/>
            <person name="Bleich R.M."/>
            <person name="Grubbs K.J."/>
            <person name="Santa Maria K.C."/>
            <person name="Allen S.E."/>
            <person name="Farag S."/>
            <person name="Shank E.A."/>
            <person name="Bowers A."/>
        </authorList>
    </citation>
    <scope>NUCLEOTIDE SEQUENCE [LARGE SCALE GENOMIC DNA]</scope>
    <source>
        <strain evidence="1 2">AFS037265</strain>
    </source>
</reference>